<evidence type="ECO:0000313" key="2">
    <source>
        <dbReference type="Proteomes" id="UP000019150"/>
    </source>
</evidence>
<dbReference type="Proteomes" id="UP000019150">
    <property type="component" value="Chromosome"/>
</dbReference>
<dbReference type="SUPFAM" id="SSF53756">
    <property type="entry name" value="UDP-Glycosyltransferase/glycogen phosphorylase"/>
    <property type="match status" value="1"/>
</dbReference>
<dbReference type="AlphaFoldDB" id="W5TH52"/>
<dbReference type="KEGG" id="nno:NONO_c35310"/>
<dbReference type="HOGENOM" id="CLU_033988_1_0_11"/>
<dbReference type="STRING" id="1415166.NONO_c35310"/>
<dbReference type="PATRIC" id="fig|1415166.3.peg.3619"/>
<dbReference type="eggNOG" id="COG0707">
    <property type="taxonomic scope" value="Bacteria"/>
</dbReference>
<accession>W5TH52</accession>
<dbReference type="EMBL" id="CP006850">
    <property type="protein sequence ID" value="AHH18318.1"/>
    <property type="molecule type" value="Genomic_DNA"/>
</dbReference>
<dbReference type="InterPro" id="IPR043148">
    <property type="entry name" value="TagF_C"/>
</dbReference>
<sequence>MFGLSSDWIVHDGRVVPAVIVLSHNEQRDRLLAACPEAVSRVVIAGDICFDRLRASRPLRASYRRAFGLSSGQKLLVISSTWGPNSLLATAPDFPLRLAEILPSDEFRIVVAPHPNIAAEHSGWQFREYSSAAVRAGVHLPRDEDAWRAALVAADLTIGDGGSVPFYSTALGHPLLLATAPHHTVAPDSPVAQLLRHAPELDRTGDLEAQVRQALSDHDPNRFAAITAATTSVPDTSAEILRATMYRAMELPEPPGPALISALPLPPAPLPGPTSHLVVAQSVSDRVVNVTRYPAERLHGRHDGVRGAHLAVGVDDPLRRWLELADVLIGVPGSDTSAWIEDSLSQLPGCAVAGAPSATGNWLIGDRSRRLLVRGHPQACRLFVSVVCRTTVVGGSDWNSLAGNWIIECGGSRRQVVAEVTGIDYED</sequence>
<evidence type="ECO:0000313" key="1">
    <source>
        <dbReference type="EMBL" id="AHH18318.1"/>
    </source>
</evidence>
<proteinExistence type="predicted"/>
<keyword evidence="2" id="KW-1185">Reference proteome</keyword>
<name>W5TH52_9NOCA</name>
<protein>
    <submittedName>
        <fullName evidence="1">Uncharacterized protein</fullName>
    </submittedName>
</protein>
<dbReference type="Gene3D" id="3.40.50.12580">
    <property type="match status" value="1"/>
</dbReference>
<organism evidence="1 2">
    <name type="scientific">Nocardia nova SH22a</name>
    <dbReference type="NCBI Taxonomy" id="1415166"/>
    <lineage>
        <taxon>Bacteria</taxon>
        <taxon>Bacillati</taxon>
        <taxon>Actinomycetota</taxon>
        <taxon>Actinomycetes</taxon>
        <taxon>Mycobacteriales</taxon>
        <taxon>Nocardiaceae</taxon>
        <taxon>Nocardia</taxon>
    </lineage>
</organism>
<reference evidence="1 2" key="1">
    <citation type="journal article" date="2014" name="Appl. Environ. Microbiol.">
        <title>Insights into the Microbial Degradation of Rubber and Gutta-Percha by Analysis of the Complete Genome of Nocardia nova SH22a.</title>
        <authorList>
            <person name="Luo Q."/>
            <person name="Hiessl S."/>
            <person name="Poehlein A."/>
            <person name="Daniel R."/>
            <person name="Steinbuchel A."/>
        </authorList>
    </citation>
    <scope>NUCLEOTIDE SEQUENCE [LARGE SCALE GENOMIC DNA]</scope>
    <source>
        <strain evidence="1">SH22a</strain>
    </source>
</reference>
<gene>
    <name evidence="1" type="ORF">NONO_c35310</name>
</gene>